<evidence type="ECO:0000313" key="4">
    <source>
        <dbReference type="Proteomes" id="UP000451471"/>
    </source>
</evidence>
<keyword evidence="4" id="KW-1185">Reference proteome</keyword>
<dbReference type="AlphaFoldDB" id="A0A6B0GLX1"/>
<evidence type="ECO:0000259" key="2">
    <source>
        <dbReference type="Pfam" id="PF18545"/>
    </source>
</evidence>
<evidence type="ECO:0000313" key="3">
    <source>
        <dbReference type="EMBL" id="MWG35724.1"/>
    </source>
</evidence>
<dbReference type="OrthoDB" id="221929at2157"/>
<comment type="caution">
    <text evidence="3">The sequence shown here is derived from an EMBL/GenBank/DDBJ whole genome shotgun (WGS) entry which is preliminary data.</text>
</comment>
<dbReference type="InterPro" id="IPR040624">
    <property type="entry name" value="HalOD1"/>
</dbReference>
<name>A0A6B0GLX1_9EURY</name>
<feature type="compositionally biased region" description="Polar residues" evidence="1">
    <location>
        <begin position="1"/>
        <end position="19"/>
    </location>
</feature>
<organism evidence="3 4">
    <name type="scientific">Halomarina oriensis</name>
    <dbReference type="NCBI Taxonomy" id="671145"/>
    <lineage>
        <taxon>Archaea</taxon>
        <taxon>Methanobacteriati</taxon>
        <taxon>Methanobacteriota</taxon>
        <taxon>Stenosarchaea group</taxon>
        <taxon>Halobacteria</taxon>
        <taxon>Halobacteriales</taxon>
        <taxon>Natronomonadaceae</taxon>
        <taxon>Halomarina</taxon>
    </lineage>
</organism>
<feature type="domain" description="Halobacterial output" evidence="2">
    <location>
        <begin position="29"/>
        <end position="103"/>
    </location>
</feature>
<reference evidence="3 4" key="1">
    <citation type="submission" date="2019-12" db="EMBL/GenBank/DDBJ databases">
        <title>Halocatena pleomorpha gen. nov. sp. nov., an extremely halophilic archaeon of family Halobacteriaceae isolated from saltpan soil.</title>
        <authorList>
            <person name="Pal Y."/>
            <person name="Verma A."/>
            <person name="Krishnamurthi S."/>
            <person name="Kumar P."/>
        </authorList>
    </citation>
    <scope>NUCLEOTIDE SEQUENCE [LARGE SCALE GENOMIC DNA]</scope>
    <source>
        <strain evidence="3 4">JCM 16495</strain>
    </source>
</reference>
<dbReference type="Pfam" id="PF18545">
    <property type="entry name" value="HalOD1"/>
    <property type="match status" value="1"/>
</dbReference>
<evidence type="ECO:0000256" key="1">
    <source>
        <dbReference type="SAM" id="MobiDB-lite"/>
    </source>
</evidence>
<sequence>MSSQSSHSLAENAWQNDGSDLQMRFDPRTESVCETIVVAVAESLGESPLEIPTVHDSIDPDALDSLFALRCPDSGAAPRCRLAFRYAGCLVRVYSSGYVTVDPNERI</sequence>
<protein>
    <recommendedName>
        <fullName evidence="2">Halobacterial output domain-containing protein</fullName>
    </recommendedName>
</protein>
<proteinExistence type="predicted"/>
<dbReference type="RefSeq" id="WP_158205395.1">
    <property type="nucleotide sequence ID" value="NZ_WSZK01000025.1"/>
</dbReference>
<gene>
    <name evidence="3" type="ORF">GQS65_14730</name>
</gene>
<accession>A0A6B0GLX1</accession>
<dbReference type="EMBL" id="WSZK01000025">
    <property type="protein sequence ID" value="MWG35724.1"/>
    <property type="molecule type" value="Genomic_DNA"/>
</dbReference>
<feature type="region of interest" description="Disordered" evidence="1">
    <location>
        <begin position="1"/>
        <end position="21"/>
    </location>
</feature>
<dbReference type="Proteomes" id="UP000451471">
    <property type="component" value="Unassembled WGS sequence"/>
</dbReference>